<dbReference type="EMBL" id="LELK01000012">
    <property type="protein sequence ID" value="KMM35972.1"/>
    <property type="molecule type" value="Genomic_DNA"/>
</dbReference>
<dbReference type="Gene3D" id="3.40.1440.10">
    <property type="entry name" value="GIY-YIG endonuclease"/>
    <property type="match status" value="1"/>
</dbReference>
<gene>
    <name evidence="3" type="ORF">AB986_19760</name>
</gene>
<dbReference type="InterPro" id="IPR050190">
    <property type="entry name" value="UPF0213_domain"/>
</dbReference>
<dbReference type="OrthoDB" id="9807770at2"/>
<dbReference type="PANTHER" id="PTHR34477">
    <property type="entry name" value="UPF0213 PROTEIN YHBQ"/>
    <property type="match status" value="1"/>
</dbReference>
<dbReference type="RefSeq" id="WP_048313373.1">
    <property type="nucleotide sequence ID" value="NZ_CP119526.1"/>
</dbReference>
<evidence type="ECO:0000313" key="4">
    <source>
        <dbReference type="Proteomes" id="UP000035996"/>
    </source>
</evidence>
<evidence type="ECO:0000259" key="2">
    <source>
        <dbReference type="PROSITE" id="PS50164"/>
    </source>
</evidence>
<dbReference type="PANTHER" id="PTHR34477:SF1">
    <property type="entry name" value="UPF0213 PROTEIN YHBQ"/>
    <property type="match status" value="1"/>
</dbReference>
<accession>A0A0J6FNL4</accession>
<dbReference type="AlphaFoldDB" id="A0A0J6FNL4"/>
<organism evidence="3 4">
    <name type="scientific">Guptibacillus hwajinpoensis</name>
    <dbReference type="NCBI Taxonomy" id="208199"/>
    <lineage>
        <taxon>Bacteria</taxon>
        <taxon>Bacillati</taxon>
        <taxon>Bacillota</taxon>
        <taxon>Bacilli</taxon>
        <taxon>Bacillales</taxon>
        <taxon>Guptibacillaceae</taxon>
        <taxon>Guptibacillus</taxon>
    </lineage>
</organism>
<keyword evidence="4" id="KW-1185">Reference proteome</keyword>
<feature type="domain" description="GIY-YIG" evidence="2">
    <location>
        <begin position="4"/>
        <end position="79"/>
    </location>
</feature>
<dbReference type="Proteomes" id="UP000035996">
    <property type="component" value="Unassembled WGS sequence"/>
</dbReference>
<dbReference type="PROSITE" id="PS50164">
    <property type="entry name" value="GIY_YIG"/>
    <property type="match status" value="1"/>
</dbReference>
<protein>
    <recommendedName>
        <fullName evidence="2">GIY-YIG domain-containing protein</fullName>
    </recommendedName>
</protein>
<dbReference type="InterPro" id="IPR000305">
    <property type="entry name" value="GIY-YIG_endonuc"/>
</dbReference>
<dbReference type="InterPro" id="IPR035901">
    <property type="entry name" value="GIY-YIG_endonuc_sf"/>
</dbReference>
<dbReference type="Pfam" id="PF01541">
    <property type="entry name" value="GIY-YIG"/>
    <property type="match status" value="1"/>
</dbReference>
<dbReference type="CDD" id="cd10456">
    <property type="entry name" value="GIY-YIG_UPF0213"/>
    <property type="match status" value="1"/>
</dbReference>
<name>A0A0J6FNL4_9BACL</name>
<evidence type="ECO:0000256" key="1">
    <source>
        <dbReference type="ARBA" id="ARBA00007435"/>
    </source>
</evidence>
<dbReference type="PATRIC" id="fig|157733.3.peg.2112"/>
<reference evidence="3" key="1">
    <citation type="submission" date="2015-06" db="EMBL/GenBank/DDBJ databases">
        <authorList>
            <person name="Liu B."/>
            <person name="Wang J."/>
            <person name="Zhu Y."/>
            <person name="Liu G."/>
            <person name="Chen Q."/>
            <person name="Zheng C."/>
            <person name="Che J."/>
            <person name="Ge C."/>
            <person name="Shi H."/>
            <person name="Pan Z."/>
            <person name="Liu X."/>
        </authorList>
    </citation>
    <scope>NUCLEOTIDE SEQUENCE [LARGE SCALE GENOMIC DNA]</scope>
    <source>
        <strain evidence="3">DSM 16346</strain>
    </source>
</reference>
<proteinExistence type="inferred from homology"/>
<sequence>MKSSKHIVYILECRDGTYYTGYTTDLPHRLEQHACGKGAKYTRGRAPLSLVYHALFETKREAMQEEYRIKQLTRAQKEKIITEEVQTNEESAELQRKRDR</sequence>
<dbReference type="STRING" id="157733.AB986_19760"/>
<comment type="similarity">
    <text evidence="1">Belongs to the UPF0213 family.</text>
</comment>
<comment type="caution">
    <text evidence="3">The sequence shown here is derived from an EMBL/GenBank/DDBJ whole genome shotgun (WGS) entry which is preliminary data.</text>
</comment>
<dbReference type="SUPFAM" id="SSF82771">
    <property type="entry name" value="GIY-YIG endonuclease"/>
    <property type="match status" value="1"/>
</dbReference>
<evidence type="ECO:0000313" key="3">
    <source>
        <dbReference type="EMBL" id="KMM35972.1"/>
    </source>
</evidence>